<name>A0A1X0JJB6_9MYCO</name>
<dbReference type="Proteomes" id="UP000192411">
    <property type="component" value="Unassembled WGS sequence"/>
</dbReference>
<proteinExistence type="predicted"/>
<dbReference type="EMBL" id="MVIM01000013">
    <property type="protein sequence ID" value="ORB62881.1"/>
    <property type="molecule type" value="Genomic_DNA"/>
</dbReference>
<dbReference type="Pfam" id="PF10824">
    <property type="entry name" value="T7SS_ESX_EspC"/>
    <property type="match status" value="1"/>
</dbReference>
<dbReference type="AlphaFoldDB" id="A0A1X0JJB6"/>
<protein>
    <submittedName>
        <fullName evidence="1">ESX-1 secretion-associated protein</fullName>
    </submittedName>
</protein>
<dbReference type="OrthoDB" id="4749834at2"/>
<accession>A0A1X0JJB6</accession>
<gene>
    <name evidence="1" type="ORF">BST47_21305</name>
</gene>
<dbReference type="GO" id="GO:0009306">
    <property type="term" value="P:protein secretion"/>
    <property type="evidence" value="ECO:0007669"/>
    <property type="project" value="InterPro"/>
</dbReference>
<evidence type="ECO:0000313" key="1">
    <source>
        <dbReference type="EMBL" id="ORB62881.1"/>
    </source>
</evidence>
<comment type="caution">
    <text evidence="1">The sequence shown here is derived from an EMBL/GenBank/DDBJ whole genome shotgun (WGS) entry which is preliminary data.</text>
</comment>
<dbReference type="STRING" id="75922.BST47_21305"/>
<keyword evidence="2" id="KW-1185">Reference proteome</keyword>
<dbReference type="RefSeq" id="WP_083127649.1">
    <property type="nucleotide sequence ID" value="NZ_MVIM01000013.1"/>
</dbReference>
<sequence length="106" mass="11066">MSGDDLRVTTAHLDELTVQQVRAAAETRSATLLADGVDAAVRSTHGVIASATAGAVSDIVAARRAAGMRIAAISDDLGQKLHEAARRYDQADDAMGRVLDGQVKPR</sequence>
<evidence type="ECO:0000313" key="2">
    <source>
        <dbReference type="Proteomes" id="UP000192411"/>
    </source>
</evidence>
<reference evidence="1 2" key="1">
    <citation type="submission" date="2017-02" db="EMBL/GenBank/DDBJ databases">
        <title>The new phylogeny of genus Mycobacterium.</title>
        <authorList>
            <person name="Tortoli E."/>
            <person name="Trovato A."/>
            <person name="Cirillo D.M."/>
        </authorList>
    </citation>
    <scope>NUCLEOTIDE SEQUENCE [LARGE SCALE GENOMIC DNA]</scope>
    <source>
        <strain evidence="1 2">DSM 44338</strain>
    </source>
</reference>
<organism evidence="1 2">
    <name type="scientific">Mycolicibacterium tusciae</name>
    <dbReference type="NCBI Taxonomy" id="75922"/>
    <lineage>
        <taxon>Bacteria</taxon>
        <taxon>Bacillati</taxon>
        <taxon>Actinomycetota</taxon>
        <taxon>Actinomycetes</taxon>
        <taxon>Mycobacteriales</taxon>
        <taxon>Mycobacteriaceae</taxon>
        <taxon>Mycolicibacterium</taxon>
    </lineage>
</organism>
<dbReference type="InterPro" id="IPR022536">
    <property type="entry name" value="EspC"/>
</dbReference>